<feature type="compositionally biased region" description="Polar residues" evidence="1">
    <location>
        <begin position="478"/>
        <end position="490"/>
    </location>
</feature>
<feature type="compositionally biased region" description="Polar residues" evidence="1">
    <location>
        <begin position="365"/>
        <end position="380"/>
    </location>
</feature>
<protein>
    <submittedName>
        <fullName evidence="3">Uncharacterized protein</fullName>
    </submittedName>
</protein>
<feature type="compositionally biased region" description="Low complexity" evidence="1">
    <location>
        <begin position="123"/>
        <end position="147"/>
    </location>
</feature>
<evidence type="ECO:0000313" key="2">
    <source>
        <dbReference type="Proteomes" id="UP000515153"/>
    </source>
</evidence>
<name>A0A6P8B9G9_PYRGI</name>
<dbReference type="PANTHER" id="PTHR22794:SF2">
    <property type="entry name" value="THAP DOMAIN-CONTAINING PROTEIN 11"/>
    <property type="match status" value="1"/>
</dbReference>
<dbReference type="AlphaFoldDB" id="A0A6P8B9G9"/>
<feature type="compositionally biased region" description="Polar residues" evidence="1">
    <location>
        <begin position="397"/>
        <end position="407"/>
    </location>
</feature>
<organism evidence="2 3">
    <name type="scientific">Pyricularia grisea</name>
    <name type="common">Crabgrass-specific blast fungus</name>
    <name type="synonym">Magnaporthe grisea</name>
    <dbReference type="NCBI Taxonomy" id="148305"/>
    <lineage>
        <taxon>Eukaryota</taxon>
        <taxon>Fungi</taxon>
        <taxon>Dikarya</taxon>
        <taxon>Ascomycota</taxon>
        <taxon>Pezizomycotina</taxon>
        <taxon>Sordariomycetes</taxon>
        <taxon>Sordariomycetidae</taxon>
        <taxon>Magnaporthales</taxon>
        <taxon>Pyriculariaceae</taxon>
        <taxon>Pyricularia</taxon>
    </lineage>
</organism>
<feature type="compositionally biased region" description="Low complexity" evidence="1">
    <location>
        <begin position="441"/>
        <end position="464"/>
    </location>
</feature>
<dbReference type="GO" id="GO:0000329">
    <property type="term" value="C:fungal-type vacuole membrane"/>
    <property type="evidence" value="ECO:0007669"/>
    <property type="project" value="TreeGrafter"/>
</dbReference>
<gene>
    <name evidence="3" type="ORF">PgNI_04508</name>
</gene>
<dbReference type="Proteomes" id="UP000515153">
    <property type="component" value="Unplaced"/>
</dbReference>
<dbReference type="KEGG" id="pgri:PgNI_04508"/>
<evidence type="ECO:0000313" key="3">
    <source>
        <dbReference type="RefSeq" id="XP_030983831.1"/>
    </source>
</evidence>
<feature type="compositionally biased region" description="Low complexity" evidence="1">
    <location>
        <begin position="37"/>
        <end position="54"/>
    </location>
</feature>
<sequence>MAKDNRDRDNSDAASSSQSKRPALNHRDTSDSQFSDHAGGQHAPQQQQQHYAPATRVKSHQKHVVGGGTGRLHGRVPSSKALHKNQNHHAIGPSNAKPSRRQSSPADYDLDRPAFPPTTANASNSNSQRRSSSDLRLSSNSSGTSLRKNQSTSSLKRNRSHTDVVVKRGSKHSAAALKRSHSNPGNVIKKQVNKNQVHFDLGTDGQDDEDDDGDEWVDASSSASPYISRRGSVASVAQASAASRLDGPDKQEASVPGQQSPRHPNLPTHPRVASASSQHYHFPTSKLLHTLSSNQAEPKMSTDTATAQTASVSSQNRQRQLRSESLPRPDSSASNLSAEAELAAAAQRRMMLGGSSSGGVDMTSRFVTTGSSGHPSSQGTLFAPDSRVSRHQDEDSSAPSRSRSTGAMSELRRETSLGKSNGSRPSEEGLSLTSDDEAGGVTNVSNRASASSSRTRVQSTTNSSIGFTVPPAEKSRTQQKLNLQRASSTLEPGHIHHPGSVVTGPLVGGAGYDARDPRVGKLLERTGMEYLVVRRYQNPVARSITRLSLLSGANNSRRIPHANGQSKTNHTRNASDYISGAASRLSQSFKESDVPIQSASSAALNNLRQQQRPNGPKRAFSAVRANRNSSEIDTEDGESRYGMNAGQRAGASLGGSDGESTAALLRNLWEKNMDLSASQD</sequence>
<feature type="compositionally biased region" description="Acidic residues" evidence="1">
    <location>
        <begin position="205"/>
        <end position="217"/>
    </location>
</feature>
<feature type="compositionally biased region" description="Low complexity" evidence="1">
    <location>
        <begin position="331"/>
        <end position="346"/>
    </location>
</feature>
<feature type="compositionally biased region" description="Low complexity" evidence="1">
    <location>
        <begin position="228"/>
        <end position="244"/>
    </location>
</feature>
<keyword evidence="2" id="KW-1185">Reference proteome</keyword>
<evidence type="ECO:0000256" key="1">
    <source>
        <dbReference type="SAM" id="MobiDB-lite"/>
    </source>
</evidence>
<reference evidence="3" key="3">
    <citation type="submission" date="2025-08" db="UniProtKB">
        <authorList>
            <consortium name="RefSeq"/>
        </authorList>
    </citation>
    <scope>IDENTIFICATION</scope>
    <source>
        <strain evidence="3">NI907</strain>
    </source>
</reference>
<reference evidence="3" key="2">
    <citation type="submission" date="2019-10" db="EMBL/GenBank/DDBJ databases">
        <authorList>
            <consortium name="NCBI Genome Project"/>
        </authorList>
    </citation>
    <scope>NUCLEOTIDE SEQUENCE</scope>
    <source>
        <strain evidence="3">NI907</strain>
    </source>
</reference>
<accession>A0A6P8B9G9</accession>
<reference evidence="3" key="1">
    <citation type="journal article" date="2019" name="Mol. Biol. Evol.">
        <title>Blast fungal genomes show frequent chromosomal changes, gene gains and losses, and effector gene turnover.</title>
        <authorList>
            <person name="Gomez Luciano L.B."/>
            <person name="Jason Tsai I."/>
            <person name="Chuma I."/>
            <person name="Tosa Y."/>
            <person name="Chen Y.H."/>
            <person name="Li J.Y."/>
            <person name="Li M.Y."/>
            <person name="Jade Lu M.Y."/>
            <person name="Nakayashiki H."/>
            <person name="Li W.H."/>
        </authorList>
    </citation>
    <scope>NUCLEOTIDE SEQUENCE</scope>
    <source>
        <strain evidence="3">NI907</strain>
    </source>
</reference>
<dbReference type="PANTHER" id="PTHR22794">
    <property type="entry name" value="THAP DOMAIN PROTEIN 11"/>
    <property type="match status" value="1"/>
</dbReference>
<dbReference type="GO" id="GO:0031931">
    <property type="term" value="C:TORC1 complex"/>
    <property type="evidence" value="ECO:0007669"/>
    <property type="project" value="TreeGrafter"/>
</dbReference>
<feature type="region of interest" description="Disordered" evidence="1">
    <location>
        <begin position="607"/>
        <end position="659"/>
    </location>
</feature>
<feature type="compositionally biased region" description="Basic and acidic residues" evidence="1">
    <location>
        <begin position="1"/>
        <end position="11"/>
    </location>
</feature>
<feature type="region of interest" description="Disordered" evidence="1">
    <location>
        <begin position="1"/>
        <end position="506"/>
    </location>
</feature>
<dbReference type="GeneID" id="41959462"/>
<proteinExistence type="predicted"/>
<feature type="compositionally biased region" description="Polar residues" evidence="1">
    <location>
        <begin position="290"/>
        <end position="318"/>
    </location>
</feature>
<dbReference type="OrthoDB" id="5430106at2759"/>
<dbReference type="RefSeq" id="XP_030983831.1">
    <property type="nucleotide sequence ID" value="XM_031124553.1"/>
</dbReference>